<dbReference type="RefSeq" id="WP_131852455.1">
    <property type="nucleotide sequence ID" value="NZ_SKFH01000020.1"/>
</dbReference>
<evidence type="ECO:0000256" key="1">
    <source>
        <dbReference type="SAM" id="SignalP"/>
    </source>
</evidence>
<evidence type="ECO:0000313" key="4">
    <source>
        <dbReference type="Proteomes" id="UP000295164"/>
    </source>
</evidence>
<dbReference type="SUPFAM" id="SSF53474">
    <property type="entry name" value="alpha/beta-Hydrolases"/>
    <property type="match status" value="1"/>
</dbReference>
<protein>
    <submittedName>
        <fullName evidence="3">Alpha/beta fold hydrolase</fullName>
    </submittedName>
</protein>
<dbReference type="InterPro" id="IPR029058">
    <property type="entry name" value="AB_hydrolase_fold"/>
</dbReference>
<accession>A0A4R4E2F5</accession>
<dbReference type="Proteomes" id="UP000295164">
    <property type="component" value="Unassembled WGS sequence"/>
</dbReference>
<dbReference type="InterPro" id="IPR022742">
    <property type="entry name" value="Hydrolase_4"/>
</dbReference>
<feature type="chain" id="PRO_5020785620" evidence="1">
    <location>
        <begin position="19"/>
        <end position="318"/>
    </location>
</feature>
<dbReference type="GO" id="GO:0052689">
    <property type="term" value="F:carboxylic ester hydrolase activity"/>
    <property type="evidence" value="ECO:0007669"/>
    <property type="project" value="TreeGrafter"/>
</dbReference>
<dbReference type="PANTHER" id="PTHR43265:SF1">
    <property type="entry name" value="ESTERASE ESTD"/>
    <property type="match status" value="1"/>
</dbReference>
<organism evidence="3 4">
    <name type="scientific">Flaviaesturariibacter aridisoli</name>
    <dbReference type="NCBI Taxonomy" id="2545761"/>
    <lineage>
        <taxon>Bacteria</taxon>
        <taxon>Pseudomonadati</taxon>
        <taxon>Bacteroidota</taxon>
        <taxon>Chitinophagia</taxon>
        <taxon>Chitinophagales</taxon>
        <taxon>Chitinophagaceae</taxon>
        <taxon>Flaviaestuariibacter</taxon>
    </lineage>
</organism>
<dbReference type="InterPro" id="IPR053145">
    <property type="entry name" value="AB_hydrolase_Est10"/>
</dbReference>
<evidence type="ECO:0000313" key="3">
    <source>
        <dbReference type="EMBL" id="TCZ69575.1"/>
    </source>
</evidence>
<feature type="signal peptide" evidence="1">
    <location>
        <begin position="1"/>
        <end position="18"/>
    </location>
</feature>
<dbReference type="Gene3D" id="3.40.50.1820">
    <property type="entry name" value="alpha/beta hydrolase"/>
    <property type="match status" value="1"/>
</dbReference>
<proteinExistence type="predicted"/>
<feature type="domain" description="Serine aminopeptidase S33" evidence="2">
    <location>
        <begin position="81"/>
        <end position="164"/>
    </location>
</feature>
<keyword evidence="1" id="KW-0732">Signal</keyword>
<dbReference type="EMBL" id="SKFH01000020">
    <property type="protein sequence ID" value="TCZ69575.1"/>
    <property type="molecule type" value="Genomic_DNA"/>
</dbReference>
<name>A0A4R4E2F5_9BACT</name>
<keyword evidence="4" id="KW-1185">Reference proteome</keyword>
<evidence type="ECO:0000259" key="2">
    <source>
        <dbReference type="Pfam" id="PF12146"/>
    </source>
</evidence>
<comment type="caution">
    <text evidence="3">The sequence shown here is derived from an EMBL/GenBank/DDBJ whole genome shotgun (WGS) entry which is preliminary data.</text>
</comment>
<dbReference type="OrthoDB" id="9809549at2"/>
<keyword evidence="3" id="KW-0378">Hydrolase</keyword>
<reference evidence="3 4" key="1">
    <citation type="submission" date="2019-03" db="EMBL/GenBank/DDBJ databases">
        <authorList>
            <person name="Kim M.K.M."/>
        </authorList>
    </citation>
    <scope>NUCLEOTIDE SEQUENCE [LARGE SCALE GENOMIC DNA]</scope>
    <source>
        <strain evidence="3 4">17J68-15</strain>
    </source>
</reference>
<gene>
    <name evidence="3" type="ORF">E0486_12155</name>
</gene>
<sequence length="318" mass="34122">MRTLLLAITLLLLHPAFAADSAWTERPDTLHTATGDLYGTLMMPLKAKGKVPVALIIAGSGPTDRDGNTTVLPGKNNSLLYLARELATAGIATLRYDKRGIAASAGAGVKEADLRFDQYVTDAAAWLDRLKSDRRFARVAVIGHSEGSLIGMLAAPGRADHVISLAGAGIPADSLLRKQLAPQLPEKLKEAAWTTLDSLKAGHLVKQPPILLLSLFRPSVQPYLVSWFRHDPREAIAALRVPVLIVQGDNDLQVSVSDAESLRAAAPKAQFVLVKGMNHVLKLVESNDPQANQKSYSDPTLPVAPQVIPAIVAFIRKP</sequence>
<dbReference type="PANTHER" id="PTHR43265">
    <property type="entry name" value="ESTERASE ESTD"/>
    <property type="match status" value="1"/>
</dbReference>
<dbReference type="Pfam" id="PF12146">
    <property type="entry name" value="Hydrolase_4"/>
    <property type="match status" value="1"/>
</dbReference>
<dbReference type="AlphaFoldDB" id="A0A4R4E2F5"/>